<accession>A0A4Z2H0D9</accession>
<evidence type="ECO:0000313" key="2">
    <source>
        <dbReference type="EMBL" id="TNN59229.1"/>
    </source>
</evidence>
<sequence>MAVAVTLSQRLLALRLAPASWFGNIRRRTVHRLDMCTPVAKGRGGDGLLHPLQGGGDNLRGQVEVVTQWRESPVSRPGDRRGETEKRSKKLTCPLDEGERNRLFAEEWSEHRAPGWNTESNQVTPLRTGRISSFRAAVNARLKRQSSDGPIRAAVI</sequence>
<comment type="caution">
    <text evidence="2">The sequence shown here is derived from an EMBL/GenBank/DDBJ whole genome shotgun (WGS) entry which is preliminary data.</text>
</comment>
<organism evidence="2 3">
    <name type="scientific">Liparis tanakae</name>
    <name type="common">Tanaka's snailfish</name>
    <dbReference type="NCBI Taxonomy" id="230148"/>
    <lineage>
        <taxon>Eukaryota</taxon>
        <taxon>Metazoa</taxon>
        <taxon>Chordata</taxon>
        <taxon>Craniata</taxon>
        <taxon>Vertebrata</taxon>
        <taxon>Euteleostomi</taxon>
        <taxon>Actinopterygii</taxon>
        <taxon>Neopterygii</taxon>
        <taxon>Teleostei</taxon>
        <taxon>Neoteleostei</taxon>
        <taxon>Acanthomorphata</taxon>
        <taxon>Eupercaria</taxon>
        <taxon>Perciformes</taxon>
        <taxon>Cottioidei</taxon>
        <taxon>Cottales</taxon>
        <taxon>Liparidae</taxon>
        <taxon>Liparis</taxon>
    </lineage>
</organism>
<dbReference type="EMBL" id="SRLO01000360">
    <property type="protein sequence ID" value="TNN59229.1"/>
    <property type="molecule type" value="Genomic_DNA"/>
</dbReference>
<evidence type="ECO:0000313" key="3">
    <source>
        <dbReference type="Proteomes" id="UP000314294"/>
    </source>
</evidence>
<dbReference type="OrthoDB" id="10658423at2759"/>
<proteinExistence type="predicted"/>
<name>A0A4Z2H0D9_9TELE</name>
<feature type="compositionally biased region" description="Basic and acidic residues" evidence="1">
    <location>
        <begin position="77"/>
        <end position="86"/>
    </location>
</feature>
<gene>
    <name evidence="2" type="ORF">EYF80_030514</name>
</gene>
<reference evidence="2 3" key="1">
    <citation type="submission" date="2019-03" db="EMBL/GenBank/DDBJ databases">
        <title>First draft genome of Liparis tanakae, snailfish: a comprehensive survey of snailfish specific genes.</title>
        <authorList>
            <person name="Kim W."/>
            <person name="Song I."/>
            <person name="Jeong J.-H."/>
            <person name="Kim D."/>
            <person name="Kim S."/>
            <person name="Ryu S."/>
            <person name="Song J.Y."/>
            <person name="Lee S.K."/>
        </authorList>
    </citation>
    <scope>NUCLEOTIDE SEQUENCE [LARGE SCALE GENOMIC DNA]</scope>
    <source>
        <tissue evidence="2">Muscle</tissue>
    </source>
</reference>
<evidence type="ECO:0000256" key="1">
    <source>
        <dbReference type="SAM" id="MobiDB-lite"/>
    </source>
</evidence>
<keyword evidence="3" id="KW-1185">Reference proteome</keyword>
<dbReference type="AlphaFoldDB" id="A0A4Z2H0D9"/>
<feature type="region of interest" description="Disordered" evidence="1">
    <location>
        <begin position="70"/>
        <end position="91"/>
    </location>
</feature>
<dbReference type="Proteomes" id="UP000314294">
    <property type="component" value="Unassembled WGS sequence"/>
</dbReference>
<protein>
    <submittedName>
        <fullName evidence="2">Uncharacterized protein</fullName>
    </submittedName>
</protein>